<reference evidence="1" key="1">
    <citation type="submission" date="2022-07" db="EMBL/GenBank/DDBJ databases">
        <title>The genome of Lyophyllum shimeji provides insight into the initial evolution of ectomycorrhizal fungal genome.</title>
        <authorList>
            <person name="Kobayashi Y."/>
            <person name="Shibata T."/>
            <person name="Hirakawa H."/>
            <person name="Shigenobu S."/>
            <person name="Nishiyama T."/>
            <person name="Yamada A."/>
            <person name="Hasebe M."/>
            <person name="Kawaguchi M."/>
        </authorList>
    </citation>
    <scope>NUCLEOTIDE SEQUENCE</scope>
    <source>
        <strain evidence="1">AT787</strain>
    </source>
</reference>
<organism evidence="1 2">
    <name type="scientific">Lyophyllum shimeji</name>
    <name type="common">Hon-shimeji</name>
    <name type="synonym">Tricholoma shimeji</name>
    <dbReference type="NCBI Taxonomy" id="47721"/>
    <lineage>
        <taxon>Eukaryota</taxon>
        <taxon>Fungi</taxon>
        <taxon>Dikarya</taxon>
        <taxon>Basidiomycota</taxon>
        <taxon>Agaricomycotina</taxon>
        <taxon>Agaricomycetes</taxon>
        <taxon>Agaricomycetidae</taxon>
        <taxon>Agaricales</taxon>
        <taxon>Tricholomatineae</taxon>
        <taxon>Lyophyllaceae</taxon>
        <taxon>Lyophyllum</taxon>
    </lineage>
</organism>
<sequence>MLARLANLKAALCEWEVRFETACDPVSIPNDSNSLIVDLDALRALILPNDAFARTTGQCGRTIAPVYNCMQNMIKSDVEHVVQVLSDLEDSAEVEEWDVLNRAADIPSIRSCPLDPEATIFQDEASHQQRDCTGRSCSNVEFQTKIPKIIITPCEPHAQHSPCHVPLQNSAFGNQLTVPSHPLDLAVRTLARDFAFSSWAGDKRFILKGSDSEAKTAPQLPVTEP</sequence>
<evidence type="ECO:0000313" key="1">
    <source>
        <dbReference type="EMBL" id="GLB35720.1"/>
    </source>
</evidence>
<gene>
    <name evidence="1" type="ORF">LshimejAT787_0300080</name>
</gene>
<dbReference type="EMBL" id="BRPK01000003">
    <property type="protein sequence ID" value="GLB35720.1"/>
    <property type="molecule type" value="Genomic_DNA"/>
</dbReference>
<accession>A0A9P3PGV2</accession>
<evidence type="ECO:0000313" key="2">
    <source>
        <dbReference type="Proteomes" id="UP001063166"/>
    </source>
</evidence>
<dbReference type="AlphaFoldDB" id="A0A9P3PGV2"/>
<dbReference type="Proteomes" id="UP001063166">
    <property type="component" value="Unassembled WGS sequence"/>
</dbReference>
<name>A0A9P3PGV2_LYOSH</name>
<comment type="caution">
    <text evidence="1">The sequence shown here is derived from an EMBL/GenBank/DDBJ whole genome shotgun (WGS) entry which is preliminary data.</text>
</comment>
<proteinExistence type="predicted"/>
<dbReference type="OrthoDB" id="3260913at2759"/>
<protein>
    <submittedName>
        <fullName evidence="1">Uncharacterized protein</fullName>
    </submittedName>
</protein>
<keyword evidence="2" id="KW-1185">Reference proteome</keyword>